<comment type="caution">
    <text evidence="1">The sequence shown here is derived from an EMBL/GenBank/DDBJ whole genome shotgun (WGS) entry which is preliminary data.</text>
</comment>
<protein>
    <submittedName>
        <fullName evidence="1">Uncharacterized protein</fullName>
    </submittedName>
</protein>
<organism evidence="1 2">
    <name type="scientific">Dreissena polymorpha</name>
    <name type="common">Zebra mussel</name>
    <name type="synonym">Mytilus polymorpha</name>
    <dbReference type="NCBI Taxonomy" id="45954"/>
    <lineage>
        <taxon>Eukaryota</taxon>
        <taxon>Metazoa</taxon>
        <taxon>Spiralia</taxon>
        <taxon>Lophotrochozoa</taxon>
        <taxon>Mollusca</taxon>
        <taxon>Bivalvia</taxon>
        <taxon>Autobranchia</taxon>
        <taxon>Heteroconchia</taxon>
        <taxon>Euheterodonta</taxon>
        <taxon>Imparidentia</taxon>
        <taxon>Neoheterodontei</taxon>
        <taxon>Myida</taxon>
        <taxon>Dreissenoidea</taxon>
        <taxon>Dreissenidae</taxon>
        <taxon>Dreissena</taxon>
    </lineage>
</organism>
<proteinExistence type="predicted"/>
<reference evidence="1" key="1">
    <citation type="journal article" date="2019" name="bioRxiv">
        <title>The Genome of the Zebra Mussel, Dreissena polymorpha: A Resource for Invasive Species Research.</title>
        <authorList>
            <person name="McCartney M.A."/>
            <person name="Auch B."/>
            <person name="Kono T."/>
            <person name="Mallez S."/>
            <person name="Zhang Y."/>
            <person name="Obille A."/>
            <person name="Becker A."/>
            <person name="Abrahante J.E."/>
            <person name="Garbe J."/>
            <person name="Badalamenti J.P."/>
            <person name="Herman A."/>
            <person name="Mangelson H."/>
            <person name="Liachko I."/>
            <person name="Sullivan S."/>
            <person name="Sone E.D."/>
            <person name="Koren S."/>
            <person name="Silverstein K.A.T."/>
            <person name="Beckman K.B."/>
            <person name="Gohl D.M."/>
        </authorList>
    </citation>
    <scope>NUCLEOTIDE SEQUENCE</scope>
    <source>
        <strain evidence="1">Duluth1</strain>
        <tissue evidence="1">Whole animal</tissue>
    </source>
</reference>
<dbReference type="EMBL" id="JAIWYP010000013">
    <property type="protein sequence ID" value="KAH3719197.1"/>
    <property type="molecule type" value="Genomic_DNA"/>
</dbReference>
<name>A0A9D4C8P6_DREPO</name>
<dbReference type="PANTHER" id="PTHR46880:SF5">
    <property type="entry name" value="DUF4371 DOMAIN-CONTAINING PROTEIN"/>
    <property type="match status" value="1"/>
</dbReference>
<gene>
    <name evidence="1" type="ORF">DPMN_062029</name>
</gene>
<evidence type="ECO:0000313" key="1">
    <source>
        <dbReference type="EMBL" id="KAH3719197.1"/>
    </source>
</evidence>
<sequence length="132" mass="14955">MYYAKIPAMKKTDNLLEKIYEYYKYSCPNTASLTVVQTAFKEAPLPINQAKHHRWLSHEAADTSIAKSYQSIVVDLEKKSITDDPVGNGILKELKKTQTLRCLLFLADTLPIVSTLSKFFQGEKVNLGQVKM</sequence>
<keyword evidence="2" id="KW-1185">Reference proteome</keyword>
<dbReference type="Proteomes" id="UP000828390">
    <property type="component" value="Unassembled WGS sequence"/>
</dbReference>
<accession>A0A9D4C8P6</accession>
<dbReference type="PANTHER" id="PTHR46880">
    <property type="entry name" value="RAS-ASSOCIATING DOMAIN-CONTAINING PROTEIN"/>
    <property type="match status" value="1"/>
</dbReference>
<reference evidence="1" key="2">
    <citation type="submission" date="2020-11" db="EMBL/GenBank/DDBJ databases">
        <authorList>
            <person name="McCartney M.A."/>
            <person name="Auch B."/>
            <person name="Kono T."/>
            <person name="Mallez S."/>
            <person name="Becker A."/>
            <person name="Gohl D.M."/>
            <person name="Silverstein K.A.T."/>
            <person name="Koren S."/>
            <person name="Bechman K.B."/>
            <person name="Herman A."/>
            <person name="Abrahante J.E."/>
            <person name="Garbe J."/>
        </authorList>
    </citation>
    <scope>NUCLEOTIDE SEQUENCE</scope>
    <source>
        <strain evidence="1">Duluth1</strain>
        <tissue evidence="1">Whole animal</tissue>
    </source>
</reference>
<evidence type="ECO:0000313" key="2">
    <source>
        <dbReference type="Proteomes" id="UP000828390"/>
    </source>
</evidence>
<dbReference type="AlphaFoldDB" id="A0A9D4C8P6"/>